<name>A0A4Q9QKA9_9GAMM</name>
<keyword evidence="1" id="KW-1133">Transmembrane helix</keyword>
<organism evidence="2 3">
    <name type="scientific">Phytopseudomonas daroniae</name>
    <dbReference type="NCBI Taxonomy" id="2487519"/>
    <lineage>
        <taxon>Bacteria</taxon>
        <taxon>Pseudomonadati</taxon>
        <taxon>Pseudomonadota</taxon>
        <taxon>Gammaproteobacteria</taxon>
        <taxon>Pseudomonadales</taxon>
        <taxon>Pseudomonadaceae</taxon>
        <taxon>Phytopseudomonas</taxon>
    </lineage>
</organism>
<keyword evidence="3" id="KW-1185">Reference proteome</keyword>
<evidence type="ECO:0000313" key="2">
    <source>
        <dbReference type="EMBL" id="TBU76608.1"/>
    </source>
</evidence>
<feature type="transmembrane region" description="Helical" evidence="1">
    <location>
        <begin position="6"/>
        <end position="24"/>
    </location>
</feature>
<accession>A0A4Q9QKA9</accession>
<evidence type="ECO:0000313" key="3">
    <source>
        <dbReference type="Proteomes" id="UP000292302"/>
    </source>
</evidence>
<comment type="caution">
    <text evidence="2">The sequence shown here is derived from an EMBL/GenBank/DDBJ whole genome shotgun (WGS) entry which is preliminary data.</text>
</comment>
<keyword evidence="1" id="KW-0812">Transmembrane</keyword>
<gene>
    <name evidence="2" type="ORF">DNK06_16790</name>
</gene>
<dbReference type="EMBL" id="QJUI01000014">
    <property type="protein sequence ID" value="TBU76608.1"/>
    <property type="molecule type" value="Genomic_DNA"/>
</dbReference>
<dbReference type="AlphaFoldDB" id="A0A4Q9QKA9"/>
<feature type="transmembrane region" description="Helical" evidence="1">
    <location>
        <begin position="65"/>
        <end position="83"/>
    </location>
</feature>
<evidence type="ECO:0000256" key="1">
    <source>
        <dbReference type="SAM" id="Phobius"/>
    </source>
</evidence>
<keyword evidence="1" id="KW-0472">Membrane</keyword>
<dbReference type="InterPro" id="IPR021762">
    <property type="entry name" value="DUF3325"/>
</dbReference>
<dbReference type="Proteomes" id="UP000292302">
    <property type="component" value="Unassembled WGS sequence"/>
</dbReference>
<protein>
    <submittedName>
        <fullName evidence="2">DUF3325 domain-containing protein</fullName>
    </submittedName>
</protein>
<reference evidence="2 3" key="1">
    <citation type="submission" date="2018-06" db="EMBL/GenBank/DDBJ databases">
        <title>Three novel Pseudomonas species isolated from symptomatic oak.</title>
        <authorList>
            <person name="Bueno-Gonzalez V."/>
            <person name="Brady C."/>
        </authorList>
    </citation>
    <scope>NUCLEOTIDE SEQUENCE [LARGE SCALE GENOMIC DNA]</scope>
    <source>
        <strain evidence="2 3">P9A</strain>
    </source>
</reference>
<sequence>MLALALTLNYSGMALLCLGLARHYKQIGAKAPPAHLLRALRIGGWLALALGFCASAQAWGWAMGSVAWCGLASLGGLLVALLLPYRPRLALNLAGLPVPLSLALLL</sequence>
<proteinExistence type="predicted"/>
<dbReference type="Pfam" id="PF11804">
    <property type="entry name" value="DUF3325"/>
    <property type="match status" value="1"/>
</dbReference>
<feature type="transmembrane region" description="Helical" evidence="1">
    <location>
        <begin position="36"/>
        <end position="59"/>
    </location>
</feature>
<dbReference type="OrthoDB" id="6026926at2"/>